<organism evidence="1 2">
    <name type="scientific">Rhododendron molle</name>
    <name type="common">Chinese azalea</name>
    <name type="synonym">Azalea mollis</name>
    <dbReference type="NCBI Taxonomy" id="49168"/>
    <lineage>
        <taxon>Eukaryota</taxon>
        <taxon>Viridiplantae</taxon>
        <taxon>Streptophyta</taxon>
        <taxon>Embryophyta</taxon>
        <taxon>Tracheophyta</taxon>
        <taxon>Spermatophyta</taxon>
        <taxon>Magnoliopsida</taxon>
        <taxon>eudicotyledons</taxon>
        <taxon>Gunneridae</taxon>
        <taxon>Pentapetalae</taxon>
        <taxon>asterids</taxon>
        <taxon>Ericales</taxon>
        <taxon>Ericaceae</taxon>
        <taxon>Ericoideae</taxon>
        <taxon>Rhodoreae</taxon>
        <taxon>Rhododendron</taxon>
    </lineage>
</organism>
<evidence type="ECO:0000313" key="1">
    <source>
        <dbReference type="EMBL" id="KAI8574187.1"/>
    </source>
</evidence>
<gene>
    <name evidence="1" type="ORF">RHMOL_Rhmol01G0335600</name>
</gene>
<reference evidence="1" key="1">
    <citation type="submission" date="2022-02" db="EMBL/GenBank/DDBJ databases">
        <title>Plant Genome Project.</title>
        <authorList>
            <person name="Zhang R.-G."/>
        </authorList>
    </citation>
    <scope>NUCLEOTIDE SEQUENCE</scope>
    <source>
        <strain evidence="1">AT1</strain>
    </source>
</reference>
<keyword evidence="2" id="KW-1185">Reference proteome</keyword>
<dbReference type="EMBL" id="CM046388">
    <property type="protein sequence ID" value="KAI8574187.1"/>
    <property type="molecule type" value="Genomic_DNA"/>
</dbReference>
<dbReference type="Proteomes" id="UP001062846">
    <property type="component" value="Chromosome 1"/>
</dbReference>
<sequence>MACGLAGPTLGESRRRNLQHPRPAQPFQHGVRTWERVMDYEKLSRRRSTPHWSSTRLTLSTISY</sequence>
<name>A0ACC0QAD7_RHOML</name>
<protein>
    <submittedName>
        <fullName evidence="1">Uncharacterized protein</fullName>
    </submittedName>
</protein>
<accession>A0ACC0QAD7</accession>
<evidence type="ECO:0000313" key="2">
    <source>
        <dbReference type="Proteomes" id="UP001062846"/>
    </source>
</evidence>
<proteinExistence type="predicted"/>
<comment type="caution">
    <text evidence="1">The sequence shown here is derived from an EMBL/GenBank/DDBJ whole genome shotgun (WGS) entry which is preliminary data.</text>
</comment>